<dbReference type="PANTHER" id="PTHR34939:SF1">
    <property type="entry name" value="PHOTOSYSTEM I REACTION CENTER SUBUNIT III, CHLOROPLASTIC"/>
    <property type="match status" value="1"/>
</dbReference>
<dbReference type="Gene3D" id="1.10.8.110">
    <property type="entry name" value="Photosystem I PsaF, reaction centre subunit III"/>
    <property type="match status" value="1"/>
</dbReference>
<proteinExistence type="inferred from homology"/>
<evidence type="ECO:0000256" key="4">
    <source>
        <dbReference type="RuleBase" id="RU368107"/>
    </source>
</evidence>
<evidence type="ECO:0000256" key="3">
    <source>
        <dbReference type="ARBA" id="ARBA00022836"/>
    </source>
</evidence>
<dbReference type="GO" id="GO:0009538">
    <property type="term" value="C:photosystem I reaction center"/>
    <property type="evidence" value="ECO:0007669"/>
    <property type="project" value="UniProtKB-UniRule"/>
</dbReference>
<sequence>MARPGSALLVAGATVLVAAAVAFVGSPAGTHAPSTSRSVELGSRALPPAAESAASGEAAAEQSGAESFMKWTAAGLLAGLVMAVSSSTPASALPKPTDMFGGVDIDLENTPEHWTIKASKRLELCKDNKAYKKKFKDELYKTEKQQKKYATGSAVYARFNKKIAQIKNRQEAYGDRLCGKQDGNPRVVATGEWNVRASVMWPASIFLYTAGWIGWAGRSYLIRTNDETKELNIDVPLALTCMASGFSWPVAAWQEIVNGEMAVPSSQIHPGGPYTQS</sequence>
<dbReference type="EMBL" id="CAUJNA010003267">
    <property type="protein sequence ID" value="CAJ1397493.1"/>
    <property type="molecule type" value="Genomic_DNA"/>
</dbReference>
<dbReference type="Proteomes" id="UP001178507">
    <property type="component" value="Unassembled WGS sequence"/>
</dbReference>
<reference evidence="6" key="1">
    <citation type="submission" date="2023-08" db="EMBL/GenBank/DDBJ databases">
        <authorList>
            <person name="Chen Y."/>
            <person name="Shah S."/>
            <person name="Dougan E. K."/>
            <person name="Thang M."/>
            <person name="Chan C."/>
        </authorList>
    </citation>
    <scope>NUCLEOTIDE SEQUENCE</scope>
</reference>
<feature type="signal peptide" evidence="5">
    <location>
        <begin position="1"/>
        <end position="20"/>
    </location>
</feature>
<comment type="function">
    <text evidence="4">Participates in efficiency of electron transfer from plastocyanin to P700 (or cytochrome c553 in algae and cyanobacteria). This plastocyanin-docking protein contributes to the specific association of plastocyanin to PSI.</text>
</comment>
<dbReference type="AlphaFoldDB" id="A0AA36N7X3"/>
<evidence type="ECO:0000313" key="7">
    <source>
        <dbReference type="EMBL" id="CAJ1397493.1"/>
    </source>
</evidence>
<accession>A0AA36N7X3</accession>
<protein>
    <recommendedName>
        <fullName evidence="4">Photosystem I reaction center subunit III</fullName>
    </recommendedName>
    <alternativeName>
        <fullName evidence="4">PSI-F</fullName>
    </alternativeName>
</protein>
<keyword evidence="3 4" id="KW-0603">Photosystem I</keyword>
<dbReference type="PANTHER" id="PTHR34939">
    <property type="entry name" value="PHOTOSYSTEM I REACTION CENTER SUBUNIT III, CHLOROPLASTIC"/>
    <property type="match status" value="1"/>
</dbReference>
<dbReference type="EMBL" id="CAUJNA010003267">
    <property type="protein sequence ID" value="CAJ1397492.1"/>
    <property type="molecule type" value="Genomic_DNA"/>
</dbReference>
<keyword evidence="5" id="KW-0732">Signal</keyword>
<dbReference type="InterPro" id="IPR003666">
    <property type="entry name" value="PSI_PsaF"/>
</dbReference>
<dbReference type="SUPFAM" id="SSF81536">
    <property type="entry name" value="Subunit III of photosystem I reaction centre, PsaF"/>
    <property type="match status" value="1"/>
</dbReference>
<dbReference type="InterPro" id="IPR036577">
    <property type="entry name" value="PSI_PsaF_sf"/>
</dbReference>
<evidence type="ECO:0000313" key="8">
    <source>
        <dbReference type="Proteomes" id="UP001178507"/>
    </source>
</evidence>
<comment type="similarity">
    <text evidence="1 4">Belongs to the PsaF family.</text>
</comment>
<dbReference type="Pfam" id="PF02507">
    <property type="entry name" value="PSI_PsaF"/>
    <property type="match status" value="1"/>
</dbReference>
<keyword evidence="8" id="KW-1185">Reference proteome</keyword>
<dbReference type="GO" id="GO:0015979">
    <property type="term" value="P:photosynthesis"/>
    <property type="evidence" value="ECO:0007669"/>
    <property type="project" value="UniProtKB-UniRule"/>
</dbReference>
<gene>
    <name evidence="6" type="ORF">EVOR1521_LOCUS21497</name>
    <name evidence="7" type="ORF">EVOR1521_LOCUS21498</name>
</gene>
<evidence type="ECO:0000256" key="1">
    <source>
        <dbReference type="ARBA" id="ARBA00008386"/>
    </source>
</evidence>
<evidence type="ECO:0000256" key="2">
    <source>
        <dbReference type="ARBA" id="ARBA00022531"/>
    </source>
</evidence>
<name>A0AA36N7X3_9DINO</name>
<organism evidence="6 8">
    <name type="scientific">Effrenium voratum</name>
    <dbReference type="NCBI Taxonomy" id="2562239"/>
    <lineage>
        <taxon>Eukaryota</taxon>
        <taxon>Sar</taxon>
        <taxon>Alveolata</taxon>
        <taxon>Dinophyceae</taxon>
        <taxon>Suessiales</taxon>
        <taxon>Symbiodiniaceae</taxon>
        <taxon>Effrenium</taxon>
    </lineage>
</organism>
<feature type="chain" id="PRO_5041588992" description="Photosystem I reaction center subunit III" evidence="5">
    <location>
        <begin position="21"/>
        <end position="277"/>
    </location>
</feature>
<comment type="caution">
    <text evidence="6">The sequence shown here is derived from an EMBL/GenBank/DDBJ whole genome shotgun (WGS) entry which is preliminary data.</text>
</comment>
<keyword evidence="2 4" id="KW-0602">Photosynthesis</keyword>
<evidence type="ECO:0000256" key="5">
    <source>
        <dbReference type="SAM" id="SignalP"/>
    </source>
</evidence>
<evidence type="ECO:0000313" key="6">
    <source>
        <dbReference type="EMBL" id="CAJ1397492.1"/>
    </source>
</evidence>